<keyword evidence="3" id="KW-1185">Reference proteome</keyword>
<sequence>MSSVMTKRGSVVGVDIGGTGIKGAPVDLEAGQFTSDRVRLPTPSPATPDAVADVVGKVLSQLDVEGSVGLTLPSVIRDGVVETAANIDPAWVGTNAFELFGRATGRPVAVVNDADAAGLAEMRFGAGRGRDGVVLMVTLGTGIGSALFSDGTLVPNSELGHLHLHHGDAEAWAAESVREHDELSWKKFAQRLQAYLELVERLLWPDLIIIGGGVSKKSEKFLPRMKLRTTVVPAQLHNDAGIIGAATFAPTR</sequence>
<comment type="similarity">
    <text evidence="1">Belongs to the ROK (NagC/XylR) family.</text>
</comment>
<dbReference type="Gene3D" id="3.30.420.40">
    <property type="match status" value="2"/>
</dbReference>
<dbReference type="SUPFAM" id="SSF53067">
    <property type="entry name" value="Actin-like ATPase domain"/>
    <property type="match status" value="1"/>
</dbReference>
<dbReference type="Proteomes" id="UP000638648">
    <property type="component" value="Unassembled WGS sequence"/>
</dbReference>
<dbReference type="EMBL" id="JADBEM010000001">
    <property type="protein sequence ID" value="MBE1612171.1"/>
    <property type="molecule type" value="Genomic_DNA"/>
</dbReference>
<dbReference type="Pfam" id="PF00480">
    <property type="entry name" value="ROK"/>
    <property type="match status" value="1"/>
</dbReference>
<evidence type="ECO:0000256" key="1">
    <source>
        <dbReference type="ARBA" id="ARBA00006479"/>
    </source>
</evidence>
<dbReference type="PANTHER" id="PTHR18964">
    <property type="entry name" value="ROK (REPRESSOR, ORF, KINASE) FAMILY"/>
    <property type="match status" value="1"/>
</dbReference>
<dbReference type="EC" id="2.7.1.63" evidence="2"/>
<comment type="caution">
    <text evidence="2">The sequence shown here is derived from an EMBL/GenBank/DDBJ whole genome shotgun (WGS) entry which is preliminary data.</text>
</comment>
<keyword evidence="2" id="KW-0808">Transferase</keyword>
<dbReference type="InterPro" id="IPR000600">
    <property type="entry name" value="ROK"/>
</dbReference>
<gene>
    <name evidence="2" type="ORF">HEB94_009019</name>
</gene>
<protein>
    <submittedName>
        <fullName evidence="2">Polyphosphate glucokinase</fullName>
        <ecNumber evidence="2">2.7.1.63</ecNumber>
    </submittedName>
</protein>
<organism evidence="2 3">
    <name type="scientific">Actinopolymorpha pittospori</name>
    <dbReference type="NCBI Taxonomy" id="648752"/>
    <lineage>
        <taxon>Bacteria</taxon>
        <taxon>Bacillati</taxon>
        <taxon>Actinomycetota</taxon>
        <taxon>Actinomycetes</taxon>
        <taxon>Propionibacteriales</taxon>
        <taxon>Actinopolymorphaceae</taxon>
        <taxon>Actinopolymorpha</taxon>
    </lineage>
</organism>
<dbReference type="InterPro" id="IPR043129">
    <property type="entry name" value="ATPase_NBD"/>
</dbReference>
<dbReference type="RefSeq" id="WP_273377313.1">
    <property type="nucleotide sequence ID" value="NZ_BAABJL010000005.1"/>
</dbReference>
<evidence type="ECO:0000313" key="3">
    <source>
        <dbReference type="Proteomes" id="UP000638648"/>
    </source>
</evidence>
<dbReference type="CDD" id="cd24058">
    <property type="entry name" value="ASKHA_NBD_ROK_PPGK"/>
    <property type="match status" value="1"/>
</dbReference>
<accession>A0A927N3U8</accession>
<dbReference type="NCBIfam" id="NF045942">
    <property type="entry name" value="PolPhglucPhase"/>
    <property type="match status" value="1"/>
</dbReference>
<dbReference type="GO" id="GO:0047330">
    <property type="term" value="F:polyphosphate-glucose phosphotransferase activity"/>
    <property type="evidence" value="ECO:0007669"/>
    <property type="project" value="UniProtKB-EC"/>
</dbReference>
<evidence type="ECO:0000313" key="2">
    <source>
        <dbReference type="EMBL" id="MBE1612171.1"/>
    </source>
</evidence>
<dbReference type="PANTHER" id="PTHR18964:SF146">
    <property type="entry name" value="POLYPHOSPHATE GLUCOKINASE"/>
    <property type="match status" value="1"/>
</dbReference>
<reference evidence="2" key="1">
    <citation type="submission" date="2020-10" db="EMBL/GenBank/DDBJ databases">
        <title>Sequencing the genomes of 1000 actinobacteria strains.</title>
        <authorList>
            <person name="Klenk H.-P."/>
        </authorList>
    </citation>
    <scope>NUCLEOTIDE SEQUENCE</scope>
    <source>
        <strain evidence="2">DSM 45354</strain>
    </source>
</reference>
<dbReference type="AlphaFoldDB" id="A0A927N3U8"/>
<name>A0A927N3U8_9ACTN</name>
<proteinExistence type="inferred from homology"/>